<protein>
    <submittedName>
        <fullName evidence="2">Uu.00g144190.m01.CDS01</fullName>
    </submittedName>
</protein>
<dbReference type="InterPro" id="IPR045518">
    <property type="entry name" value="2EXR"/>
</dbReference>
<gene>
    <name evidence="2" type="ORF">KHLLAP_LOCUS9861</name>
</gene>
<evidence type="ECO:0000313" key="3">
    <source>
        <dbReference type="Proteomes" id="UP001295740"/>
    </source>
</evidence>
<organism evidence="2 3">
    <name type="scientific">Anthostomella pinea</name>
    <dbReference type="NCBI Taxonomy" id="933095"/>
    <lineage>
        <taxon>Eukaryota</taxon>
        <taxon>Fungi</taxon>
        <taxon>Dikarya</taxon>
        <taxon>Ascomycota</taxon>
        <taxon>Pezizomycotina</taxon>
        <taxon>Sordariomycetes</taxon>
        <taxon>Xylariomycetidae</taxon>
        <taxon>Xylariales</taxon>
        <taxon>Xylariaceae</taxon>
        <taxon>Anthostomella</taxon>
    </lineage>
</organism>
<sequence length="328" mass="37384">MGLPQELNDMIWAPTRPRRFVRASRATPLEGSAGSIRRSENILFTYGPSVIVHVCRDSRATAGSLCSLDKESNANGPTTWFDPALDILSIGQNAFDGLLSRLTSIWLKVRSVVVETPLGHGYRDFVARIRKIPDIRTISDEKIRDHEGDDLDDVQPHLIPYRLLQLLQQADRLPHSRTINLFPALHCRKEYYIDPCQWPPNIMAAIFGSDSVRLIDLRNKDEVSRAKRVLWSHPATYKLASGLKEASELVDDQKNSYRKRVMGLSKTTWLQSCHRRDIDAGLPTAEPDERGHWDEEGAWAKEKLDTMPDIRPVLQLVNLDKPWLLRHS</sequence>
<evidence type="ECO:0000313" key="2">
    <source>
        <dbReference type="EMBL" id="CAJ2509393.1"/>
    </source>
</evidence>
<name>A0AAI8YLM0_9PEZI</name>
<reference evidence="2" key="1">
    <citation type="submission" date="2023-10" db="EMBL/GenBank/DDBJ databases">
        <authorList>
            <person name="Hackl T."/>
        </authorList>
    </citation>
    <scope>NUCLEOTIDE SEQUENCE</scope>
</reference>
<feature type="domain" description="2EXR" evidence="1">
    <location>
        <begin position="3"/>
        <end position="88"/>
    </location>
</feature>
<dbReference type="Pfam" id="PF20150">
    <property type="entry name" value="2EXR"/>
    <property type="match status" value="1"/>
</dbReference>
<evidence type="ECO:0000259" key="1">
    <source>
        <dbReference type="Pfam" id="PF20150"/>
    </source>
</evidence>
<dbReference type="EMBL" id="CAUWAG010000012">
    <property type="protein sequence ID" value="CAJ2509393.1"/>
    <property type="molecule type" value="Genomic_DNA"/>
</dbReference>
<accession>A0AAI8YLM0</accession>
<dbReference type="Proteomes" id="UP001295740">
    <property type="component" value="Unassembled WGS sequence"/>
</dbReference>
<keyword evidence="3" id="KW-1185">Reference proteome</keyword>
<comment type="caution">
    <text evidence="2">The sequence shown here is derived from an EMBL/GenBank/DDBJ whole genome shotgun (WGS) entry which is preliminary data.</text>
</comment>
<proteinExistence type="predicted"/>
<dbReference type="AlphaFoldDB" id="A0AAI8YLM0"/>